<accession>A0A1H7QAU5</accession>
<evidence type="ECO:0000313" key="1">
    <source>
        <dbReference type="EMBL" id="SEL45092.1"/>
    </source>
</evidence>
<organism evidence="1 2">
    <name type="scientific">Ruminococcus albus</name>
    <dbReference type="NCBI Taxonomy" id="1264"/>
    <lineage>
        <taxon>Bacteria</taxon>
        <taxon>Bacillati</taxon>
        <taxon>Bacillota</taxon>
        <taxon>Clostridia</taxon>
        <taxon>Eubacteriales</taxon>
        <taxon>Oscillospiraceae</taxon>
        <taxon>Ruminococcus</taxon>
    </lineage>
</organism>
<dbReference type="Gene3D" id="3.40.30.10">
    <property type="entry name" value="Glutaredoxin"/>
    <property type="match status" value="1"/>
</dbReference>
<evidence type="ECO:0000313" key="2">
    <source>
        <dbReference type="Proteomes" id="UP000186015"/>
    </source>
</evidence>
<dbReference type="EMBL" id="FOAT01000033">
    <property type="protein sequence ID" value="SEL45092.1"/>
    <property type="molecule type" value="Genomic_DNA"/>
</dbReference>
<proteinExistence type="predicted"/>
<dbReference type="SUPFAM" id="SSF52833">
    <property type="entry name" value="Thioredoxin-like"/>
    <property type="match status" value="1"/>
</dbReference>
<dbReference type="CDD" id="cd02980">
    <property type="entry name" value="TRX_Fd_family"/>
    <property type="match status" value="1"/>
</dbReference>
<dbReference type="Pfam" id="PF01257">
    <property type="entry name" value="2Fe-2S_thioredx"/>
    <property type="match status" value="1"/>
</dbReference>
<reference evidence="1 2" key="1">
    <citation type="submission" date="2016-10" db="EMBL/GenBank/DDBJ databases">
        <authorList>
            <person name="de Groot N.N."/>
        </authorList>
    </citation>
    <scope>NUCLEOTIDE SEQUENCE [LARGE SCALE GENOMIC DNA]</scope>
    <source>
        <strain evidence="1 2">KH2T6</strain>
    </source>
</reference>
<dbReference type="RefSeq" id="WP_074836379.1">
    <property type="nucleotide sequence ID" value="NZ_FOAT01000033.1"/>
</dbReference>
<dbReference type="InterPro" id="IPR036249">
    <property type="entry name" value="Thioredoxin-like_sf"/>
</dbReference>
<sequence length="79" mass="8678">MKVTVCIGSSCHLKGSRQVVEQLQYLIAEADLGDKVKLGGTFCMGKCQQGVCVTVDDVFYSVTPETVGEFFEKEIKQKV</sequence>
<dbReference type="Proteomes" id="UP000186015">
    <property type="component" value="Unassembled WGS sequence"/>
</dbReference>
<dbReference type="OrthoDB" id="9807975at2"/>
<name>A0A1H7QAU5_RUMAL</name>
<dbReference type="AlphaFoldDB" id="A0A1H7QAU5"/>
<protein>
    <submittedName>
        <fullName evidence="1">Thioredoxin-like [2Fe-2S] ferredoxin</fullName>
    </submittedName>
</protein>
<gene>
    <name evidence="1" type="ORF">SAMN05216469_1338</name>
</gene>